<gene>
    <name evidence="3" type="ORF">MEDL_55050</name>
</gene>
<dbReference type="OrthoDB" id="6116957at2759"/>
<feature type="region of interest" description="Disordered" evidence="2">
    <location>
        <begin position="345"/>
        <end position="369"/>
    </location>
</feature>
<evidence type="ECO:0000256" key="2">
    <source>
        <dbReference type="SAM" id="MobiDB-lite"/>
    </source>
</evidence>
<sequence length="395" mass="46138">MRIDRGFEKGHKQRLIKRLERRFNIHLCIVFVVVETAPGTYQDRQQKSSEKNVMKHQQKRLDCYSVLTYTVFLKMEIRISTEMEMKDIRSSKHGELNGGFSSPKHDHARRSFDKYLASVDTDNANEQVLNQVTDLQKLIKEIKTKETTKMDNIEKQITEESMEIETIRQRLQSVTKSKEQPKADDRLQFREKYIMFCATERKHMCELLGSAEKTCEILKECYNHCEKLHKSNRDSMVKDNLISQKPDPRETEDISQLQKQFSGETSKSLLQKLRDNSSPSTTLSTTYSDIKKQYAETDIKGTTDIFFEKILDICWTMVAYCPPMKFCYDKCIKIDCEQKIDLNEKVSPESTKKSSQKPKKPKHQDTDHLELKYPSVMQGQCIIAKGLKQKKVFGK</sequence>
<name>A0A8S3UAU5_MYTED</name>
<accession>A0A8S3UAU5</accession>
<keyword evidence="4" id="KW-1185">Reference proteome</keyword>
<comment type="caution">
    <text evidence="3">The sequence shown here is derived from an EMBL/GenBank/DDBJ whole genome shotgun (WGS) entry which is preliminary data.</text>
</comment>
<dbReference type="Proteomes" id="UP000683360">
    <property type="component" value="Unassembled WGS sequence"/>
</dbReference>
<organism evidence="3 4">
    <name type="scientific">Mytilus edulis</name>
    <name type="common">Blue mussel</name>
    <dbReference type="NCBI Taxonomy" id="6550"/>
    <lineage>
        <taxon>Eukaryota</taxon>
        <taxon>Metazoa</taxon>
        <taxon>Spiralia</taxon>
        <taxon>Lophotrochozoa</taxon>
        <taxon>Mollusca</taxon>
        <taxon>Bivalvia</taxon>
        <taxon>Autobranchia</taxon>
        <taxon>Pteriomorphia</taxon>
        <taxon>Mytilida</taxon>
        <taxon>Mytiloidea</taxon>
        <taxon>Mytilidae</taxon>
        <taxon>Mytilinae</taxon>
        <taxon>Mytilus</taxon>
    </lineage>
</organism>
<evidence type="ECO:0000256" key="1">
    <source>
        <dbReference type="SAM" id="Coils"/>
    </source>
</evidence>
<feature type="coiled-coil region" evidence="1">
    <location>
        <begin position="125"/>
        <end position="170"/>
    </location>
</feature>
<dbReference type="EMBL" id="CAJPWZ010002687">
    <property type="protein sequence ID" value="CAG2242932.1"/>
    <property type="molecule type" value="Genomic_DNA"/>
</dbReference>
<protein>
    <submittedName>
        <fullName evidence="3">Uncharacterized protein</fullName>
    </submittedName>
</protein>
<dbReference type="AlphaFoldDB" id="A0A8S3UAU5"/>
<keyword evidence="1" id="KW-0175">Coiled coil</keyword>
<reference evidence="3" key="1">
    <citation type="submission" date="2021-03" db="EMBL/GenBank/DDBJ databases">
        <authorList>
            <person name="Bekaert M."/>
        </authorList>
    </citation>
    <scope>NUCLEOTIDE SEQUENCE</scope>
</reference>
<evidence type="ECO:0000313" key="4">
    <source>
        <dbReference type="Proteomes" id="UP000683360"/>
    </source>
</evidence>
<evidence type="ECO:0000313" key="3">
    <source>
        <dbReference type="EMBL" id="CAG2242932.1"/>
    </source>
</evidence>
<proteinExistence type="predicted"/>